<dbReference type="InterPro" id="IPR008979">
    <property type="entry name" value="Galactose-bd-like_sf"/>
</dbReference>
<dbReference type="SUPFAM" id="SSF49785">
    <property type="entry name" value="Galactose-binding domain-like"/>
    <property type="match status" value="1"/>
</dbReference>
<dbReference type="Gene3D" id="2.60.120.260">
    <property type="entry name" value="Galactose-binding domain-like"/>
    <property type="match status" value="1"/>
</dbReference>
<dbReference type="Proteomes" id="UP000178349">
    <property type="component" value="Unassembled WGS sequence"/>
</dbReference>
<comment type="caution">
    <text evidence="1">The sequence shown here is derived from an EMBL/GenBank/DDBJ whole genome shotgun (WGS) entry which is preliminary data.</text>
</comment>
<evidence type="ECO:0000313" key="1">
    <source>
        <dbReference type="EMBL" id="OGH86219.1"/>
    </source>
</evidence>
<accession>A0A1F6NQR9</accession>
<organism evidence="1 2">
    <name type="scientific">Candidatus Magasanikbacteria bacterium RIFOXYC12_FULL_33_11</name>
    <dbReference type="NCBI Taxonomy" id="1798701"/>
    <lineage>
        <taxon>Bacteria</taxon>
        <taxon>Candidatus Magasanikiibacteriota</taxon>
    </lineage>
</organism>
<reference evidence="1 2" key="1">
    <citation type="journal article" date="2016" name="Nat. Commun.">
        <title>Thousands of microbial genomes shed light on interconnected biogeochemical processes in an aquifer system.</title>
        <authorList>
            <person name="Anantharaman K."/>
            <person name="Brown C.T."/>
            <person name="Hug L.A."/>
            <person name="Sharon I."/>
            <person name="Castelle C.J."/>
            <person name="Probst A.J."/>
            <person name="Thomas B.C."/>
            <person name="Singh A."/>
            <person name="Wilkins M.J."/>
            <person name="Karaoz U."/>
            <person name="Brodie E.L."/>
            <person name="Williams K.H."/>
            <person name="Hubbard S.S."/>
            <person name="Banfield J.F."/>
        </authorList>
    </citation>
    <scope>NUCLEOTIDE SEQUENCE [LARGE SCALE GENOMIC DNA]</scope>
</reference>
<protein>
    <submittedName>
        <fullName evidence="1">Uncharacterized protein</fullName>
    </submittedName>
</protein>
<dbReference type="EMBL" id="MFQW01000028">
    <property type="protein sequence ID" value="OGH86219.1"/>
    <property type="molecule type" value="Genomic_DNA"/>
</dbReference>
<gene>
    <name evidence="1" type="ORF">A2493_00720</name>
</gene>
<sequence length="2924" mass="320948">MAIFFFVQIFGVFFVVKPAYAQMDAAITSAFVSKWSYDKIESNLTAAALGALVNGISYFMRKLAYDGAKYIASGGKGQEALAFKDGFGSYLKDTGGAALGSAIENLGKPFGLNLCSPPDIRVKASLQVGLDKIYNASNKTDGTAPAPDCTWTEFKNNWQDIGDLYNGDSISERFAVSVKSTQSDLGITLSSMSKLDKLLTAKQQAAILDRQEGNGFKSVGDLIAGNIKTPASLVQYEATNLTAKEQAKFSSDQVAGLYGASAWQIIPTTLSIFANTLVSSLLDRVLNKGIINNQTGDALNVDAMAYSVSSNRQAAEKAFSFLITGIPQRNLNSYDVVTRFTACPEKPGLDNCIMDSDLGSALGREYSDTPLTIKQAIDIGLLHGDYKLIPSSNIVDNTDTDCYLGAYCYSNIQKMRKARILPLGFEIAASKSNPDSPYTLAEVVAGYNQCNDTLTPDAQNPFCHLIDPNWVLRVPEARCEAQVYGPLLSSDNSNQRISECADFSSCIAYDNNGQCINFGYCTKEKNAWDIPGSSCPSEYNTCKTYTSTNGTIASYLSRTVDYGTCNIDSVGCTAYSADKLNGNWKNDNTVDLALQKAGREQVLYFNDNINNLKCPASENGCSLFIYPATKQDVYLKKAPDYLGCYDMDLTTTEIEWAKSIADLNTLKSRSQAECADFAPVCIQDEVGCEAYTPKDGGVTLTGVVGNNFCPSQCVGYDTFKQEETKFEKAEFPLYLRPADGQSCSPQYAGCDEFTNLSTVSGENLEYYSDLKYCQPKEGNDAKLYYAWVGSDSQGYVLKQYTLAPVDQAESYFIDSLAPLGLLAEASLDSQIEGSPRYADTSVDTLNSNYEICNAQSYDILIHNPYAPGAASTDCREFHDADGNIYYRLLKETITVSDSCQPLRKTNSDSYKSRELTAKGQSVCENRNGKWENGSCMVCMNGGEYSTDNKGVGYCKYWSIPEEAQSCPAVVNGCRLYIGNTGNNLHEIYSTSFEPGGEGSTALVEARRGWGAGESDNTISVEPEATQLGLYSLKIKNGSTYLNLGSKLQKGNWYQVSFWARGDNSKVNIFFGQNNSPSLGSFTTDPLNGTAIPVTFGYDWQEYTLGPVMYEGENNSVNSILTFTSGATGEYFVDNVRVVSMSDSPNDYVPLVKDSWKTSEGYDVSTACDSTPTDAYPGEYLGCKEYGTRDNQTVNITGFQNLCRSEAVGCTGLVDTNNIRPDTYVGVEDVAYNLRCVQGYNNTSDICKVTILEQEYSCSVVKGERNCHIEVTIPFDDNSSIGNFVASADVLPLDRAYLDASTVVVPISKSNTLNNLVYLTVNSNSLCTQQYLGCQKVAVQTQVLPDHTKAASYDFSETYVLNNPNNYANTLCTQEQKSCASFTNGNNASFFKDPATSRGALCVYKSATQVSGSNASGWFLDGVGKCSSGVDYCRQDSDCGTGNICQNIGNQPCYDNYLLTSGEYGVYSNGSASYDGLVASCEPTYNGCTELVDPIDEKSYYVVNDEKLYAKASECNGKVSERDGCVLFDMTENPSKFYDSAVTYNNSKNNDYQLVEIETVEATAGDSNTLLKVDRNRQCGEWLACRTSKVEIDENGVAQKLCLDYQACNKLGANGDCASDGWVLDKSNALLTEKKYISRKDFSDYDYSGYSLFNKYNPSDYVYLQFPNHTDAYLAYQMSDSLFVGDYRNNGCFALKPDGTLAKNDGDVCGADSGGRCYSQKCLYPTNGKYNSSVEVVANNNKETISRNVEKMLSSLEPSTCKSFPEIDSPYDTSLAISGNPADSNNTNIKKNDNLLNGPVRFEYQSIKNDFAKANICQFDAEGKEDCSCDYIKVEYKNGTKDYWPRNANLDIPIGICSGTGDKDGEPCEKDSDCSIGGTNNYGTCNQQKSNNTYIGLKGLCLEYDLSRPVGTVEKNNNIYQQFACLTWLPIQVSATAYDLYNSDVQAGYYPERGYDSELGGLAYCAESTSYGLGYYDVKNAGTYFFKYAISADDPNTLADNRFYSFDINAADTSSRISVIDNAYLTEEDVGNDTHLYKNYFSLTNKAYTNYGDGAVYTFANASTQKKDNCDFGENNSVVYFMHAPLRIYKGMQIWSWLNIGPNSRILRFDEEFGCFSGGADFGFDMYTDTDTAAVYSFAPNLNNADVSDSGVLMHPPLPAGSGYEVVKGGSDQQNYVMTANSTDFVNAETTAFSSRLKFPDFAEQNSANFVTKYENLYVDTDVESKLNEKDLGKVFFVPIYYPDGSDGPNPATLTKNFYIDFNYLDNVEKFGLNNVPAVGGGSGSGSENELMRGFGDVYSGKTKNFFYKLVRKDEVSNNCKENGLLSNCTYSGGIDGGENSKIYSRYVTLFYNNEVFGQGHKFDFDSNLHLPTVDTDPFTATCSRVSGNNWLAIGMDFNKNGEFLGYISRWCNGEDNSGGENNGITLVTIAELNDRCTKLVPVVNSKQNLYSIDGYNKAWTNRVWSGATNQSLGYSDFSQNLSLSPFGSLSINDNSISSLVTSGVSSLNSLTAQARYYSFPDLNFGMPYSCTGGSLFDSNPEYHILPINQYDSHLCDGLKDVNDVVNIDKMKSNVNNRLTGQSNIQKLFQKFYAFWDFTLVVNNKNPNGVDLDKSDTEIGLTKPPQIFSVDYTTCQNNSLSDECIASSEGITINDRNYDITDVSTVIRSNENKNGDNAIDPIIAKGSYTANMRFFAFADDNRMPIKRVMVKWGDSIITGQGSLGFYKNRKPYCAPDGGDVGRCTLNNTWREGDSALTCKTADDCKNALGNANYKCDTSEVATSNFGDDDRACKSDYFEFTHNYYCDVENSNDTYTLEQIKNNVQVANNATQTLFPNSNDAQAAYDALKSLGEENLQDGDKVCVFKPAVQVLDNWGWCNGSCNNNDGNGCYNAVPNNFNGNTQDHCDFSTYILSGNYYKGSIIVIP</sequence>
<evidence type="ECO:0000313" key="2">
    <source>
        <dbReference type="Proteomes" id="UP000178349"/>
    </source>
</evidence>
<proteinExistence type="predicted"/>
<name>A0A1F6NQR9_9BACT</name>